<dbReference type="EMBL" id="JAENHN010000066">
    <property type="protein sequence ID" value="MBK1813801.1"/>
    <property type="molecule type" value="Genomic_DNA"/>
</dbReference>
<keyword evidence="5 12" id="KW-0813">Transport</keyword>
<sequence length="301" mass="31878">MNKRSLKFGVIALALTMATGIFAGCASKSDNTTTDSGKEAAVAGSITLSGSTALQPLAEKAAANFSAKNKDAVINVQGGGSGTGLTQVLQGAVEIGNSDVTAEEKLKAEEAKQLVDHKVAAIGFAITVSKDVPVTSLTKDQIAGIFSGNIKNWKEIDGKTDLEIKVVHRPASSGTRSTFIKTVLGGKKELESDKIGTVQEANGSVKTTLESTKGSISYVALSYLLDEEAKKSLKTVAIDGVEPTKENITTGKYIFWAWEHMYTKGEAKELSKAFIEYIMSADNKKTVEDLGFVSVTDMKVQ</sequence>
<dbReference type="Pfam" id="PF12849">
    <property type="entry name" value="PBP_like_2"/>
    <property type="match status" value="1"/>
</dbReference>
<dbReference type="CDD" id="cd13653">
    <property type="entry name" value="PBP2_phosphate_like_1"/>
    <property type="match status" value="1"/>
</dbReference>
<comment type="caution">
    <text evidence="14">The sequence shown here is derived from an EMBL/GenBank/DDBJ whole genome shotgun (WGS) entry which is preliminary data.</text>
</comment>
<reference evidence="15" key="1">
    <citation type="submission" date="2021-01" db="EMBL/GenBank/DDBJ databases">
        <title>Genome public.</title>
        <authorList>
            <person name="Liu C."/>
            <person name="Sun Q."/>
        </authorList>
    </citation>
    <scope>NUCLEOTIDE SEQUENCE [LARGE SCALE GENOMIC DNA]</scope>
    <source>
        <strain evidence="15">YIM B02505</strain>
    </source>
</reference>
<feature type="signal peptide" evidence="12">
    <location>
        <begin position="1"/>
        <end position="23"/>
    </location>
</feature>
<comment type="function">
    <text evidence="1">Part of the ABC transporter complex PstSACB involved in phosphate import.</text>
</comment>
<dbReference type="RefSeq" id="WP_200274269.1">
    <property type="nucleotide sequence ID" value="NZ_JAENHN010000066.1"/>
</dbReference>
<comment type="subcellular location">
    <subcellularLocation>
        <location evidence="2 12">Cell membrane</location>
        <topology evidence="2 12">Lipid-anchor</topology>
    </subcellularLocation>
</comment>
<evidence type="ECO:0000256" key="11">
    <source>
        <dbReference type="ARBA" id="ARBA00023288"/>
    </source>
</evidence>
<organism evidence="14 15">
    <name type="scientific">Clostridium yunnanense</name>
    <dbReference type="NCBI Taxonomy" id="2800325"/>
    <lineage>
        <taxon>Bacteria</taxon>
        <taxon>Bacillati</taxon>
        <taxon>Bacillota</taxon>
        <taxon>Clostridia</taxon>
        <taxon>Eubacteriales</taxon>
        <taxon>Clostridiaceae</taxon>
        <taxon>Clostridium</taxon>
    </lineage>
</organism>
<evidence type="ECO:0000256" key="1">
    <source>
        <dbReference type="ARBA" id="ARBA00002841"/>
    </source>
</evidence>
<feature type="domain" description="PBP" evidence="13">
    <location>
        <begin position="39"/>
        <end position="281"/>
    </location>
</feature>
<evidence type="ECO:0000256" key="2">
    <source>
        <dbReference type="ARBA" id="ARBA00004193"/>
    </source>
</evidence>
<dbReference type="InterPro" id="IPR050811">
    <property type="entry name" value="Phosphate_ABC_transporter"/>
</dbReference>
<feature type="chain" id="PRO_5044966616" description="Phosphate-binding protein" evidence="12">
    <location>
        <begin position="24"/>
        <end position="301"/>
    </location>
</feature>
<name>A0ABS1EWP1_9CLOT</name>
<evidence type="ECO:0000256" key="3">
    <source>
        <dbReference type="ARBA" id="ARBA00008725"/>
    </source>
</evidence>
<evidence type="ECO:0000259" key="13">
    <source>
        <dbReference type="Pfam" id="PF12849"/>
    </source>
</evidence>
<dbReference type="InterPro" id="IPR011862">
    <property type="entry name" value="Phos-bd"/>
</dbReference>
<comment type="subunit">
    <text evidence="4 12">The complex is composed of two ATP-binding proteins (PstB), two transmembrane proteins (PstC and PstA) and a solute-binding protein (PstS).</text>
</comment>
<dbReference type="PANTHER" id="PTHR30570:SF4">
    <property type="entry name" value="PHOSPHATE-BINDING PROTEIN PSTS 1"/>
    <property type="match status" value="1"/>
</dbReference>
<keyword evidence="8 12" id="KW-0732">Signal</keyword>
<dbReference type="NCBIfam" id="TIGR02136">
    <property type="entry name" value="ptsS_2"/>
    <property type="match status" value="1"/>
</dbReference>
<keyword evidence="10 12" id="KW-0564">Palmitate</keyword>
<dbReference type="Gene3D" id="3.40.190.10">
    <property type="entry name" value="Periplasmic binding protein-like II"/>
    <property type="match status" value="2"/>
</dbReference>
<evidence type="ECO:0000256" key="9">
    <source>
        <dbReference type="ARBA" id="ARBA00023136"/>
    </source>
</evidence>
<evidence type="ECO:0000313" key="14">
    <source>
        <dbReference type="EMBL" id="MBK1813801.1"/>
    </source>
</evidence>
<dbReference type="PANTHER" id="PTHR30570">
    <property type="entry name" value="PERIPLASMIC PHOSPHATE BINDING COMPONENT OF PHOSPHATE ABC TRANSPORTER"/>
    <property type="match status" value="1"/>
</dbReference>
<evidence type="ECO:0000313" key="15">
    <source>
        <dbReference type="Proteomes" id="UP000596739"/>
    </source>
</evidence>
<keyword evidence="11 12" id="KW-0449">Lipoprotein</keyword>
<keyword evidence="7 12" id="KW-0592">Phosphate transport</keyword>
<keyword evidence="9" id="KW-0472">Membrane</keyword>
<dbReference type="PROSITE" id="PS51257">
    <property type="entry name" value="PROKAR_LIPOPROTEIN"/>
    <property type="match status" value="1"/>
</dbReference>
<evidence type="ECO:0000256" key="12">
    <source>
        <dbReference type="RuleBase" id="RU367119"/>
    </source>
</evidence>
<keyword evidence="6 12" id="KW-1003">Cell membrane</keyword>
<evidence type="ECO:0000256" key="4">
    <source>
        <dbReference type="ARBA" id="ARBA00011529"/>
    </source>
</evidence>
<evidence type="ECO:0000256" key="7">
    <source>
        <dbReference type="ARBA" id="ARBA00022592"/>
    </source>
</evidence>
<proteinExistence type="inferred from homology"/>
<comment type="similarity">
    <text evidence="3 12">Belongs to the PstS family.</text>
</comment>
<evidence type="ECO:0000256" key="10">
    <source>
        <dbReference type="ARBA" id="ARBA00023139"/>
    </source>
</evidence>
<dbReference type="Proteomes" id="UP000596739">
    <property type="component" value="Unassembled WGS sequence"/>
</dbReference>
<accession>A0ABS1EWP1</accession>
<protein>
    <recommendedName>
        <fullName evidence="12">Phosphate-binding protein</fullName>
    </recommendedName>
</protein>
<evidence type="ECO:0000256" key="5">
    <source>
        <dbReference type="ARBA" id="ARBA00022448"/>
    </source>
</evidence>
<dbReference type="SUPFAM" id="SSF53850">
    <property type="entry name" value="Periplasmic binding protein-like II"/>
    <property type="match status" value="1"/>
</dbReference>
<dbReference type="InterPro" id="IPR024370">
    <property type="entry name" value="PBP_domain"/>
</dbReference>
<evidence type="ECO:0000256" key="8">
    <source>
        <dbReference type="ARBA" id="ARBA00022729"/>
    </source>
</evidence>
<comment type="function">
    <text evidence="12">Involved in the system for phosphate transport across the cytoplasmic membrane.</text>
</comment>
<keyword evidence="15" id="KW-1185">Reference proteome</keyword>
<gene>
    <name evidence="14" type="ORF">JHL18_24585</name>
</gene>
<evidence type="ECO:0000256" key="6">
    <source>
        <dbReference type="ARBA" id="ARBA00022475"/>
    </source>
</evidence>